<dbReference type="InterPro" id="IPR036291">
    <property type="entry name" value="NAD(P)-bd_dom_sf"/>
</dbReference>
<evidence type="ECO:0000256" key="2">
    <source>
        <dbReference type="ARBA" id="ARBA00023002"/>
    </source>
</evidence>
<sequence>MFQSDCLMQKVAVVTGGTGMLGSHYCQALAASGAKVIIADLHQEACEALAKRIHLSHPSSPEPVGLAVDLAEEDHIRAWAQRIHEIAPAGADIIVNNAAVKSPNFFEPLESYSLVDWNFVMNVNVTAMFLVVRELGPNMAAKGKGSIINISSIYGLVGPDQRIYEGSWYEELGGPINTPLIYSVSKGAVIAMTRYLATYWGHKGIRTNAITPGGVASGQNTSFTERYSAKVPLGRMAHADELIGALLFLASDASSYVNGHNLIVDGGWTAW</sequence>
<name>A0ABV5B7C2_9BACL</name>
<proteinExistence type="inferred from homology"/>
<dbReference type="PANTHER" id="PTHR42760">
    <property type="entry name" value="SHORT-CHAIN DEHYDROGENASES/REDUCTASES FAMILY MEMBER"/>
    <property type="match status" value="1"/>
</dbReference>
<evidence type="ECO:0000256" key="3">
    <source>
        <dbReference type="RuleBase" id="RU000363"/>
    </source>
</evidence>
<dbReference type="EMBL" id="JBHILM010000011">
    <property type="protein sequence ID" value="MFB5681588.1"/>
    <property type="molecule type" value="Genomic_DNA"/>
</dbReference>
<comment type="similarity">
    <text evidence="1 3">Belongs to the short-chain dehydrogenases/reductases (SDR) family.</text>
</comment>
<evidence type="ECO:0000313" key="5">
    <source>
        <dbReference type="Proteomes" id="UP001580407"/>
    </source>
</evidence>
<dbReference type="Pfam" id="PF13561">
    <property type="entry name" value="adh_short_C2"/>
    <property type="match status" value="1"/>
</dbReference>
<dbReference type="PRINTS" id="PR00081">
    <property type="entry name" value="GDHRDH"/>
</dbReference>
<accession>A0ABV5B7C2</accession>
<dbReference type="Proteomes" id="UP001580407">
    <property type="component" value="Unassembled WGS sequence"/>
</dbReference>
<comment type="caution">
    <text evidence="4">The sequence shown here is derived from an EMBL/GenBank/DDBJ whole genome shotgun (WGS) entry which is preliminary data.</text>
</comment>
<dbReference type="SUPFAM" id="SSF51735">
    <property type="entry name" value="NAD(P)-binding Rossmann-fold domains"/>
    <property type="match status" value="1"/>
</dbReference>
<evidence type="ECO:0000256" key="1">
    <source>
        <dbReference type="ARBA" id="ARBA00006484"/>
    </source>
</evidence>
<protein>
    <submittedName>
        <fullName evidence="4">SDR family oxidoreductase</fullName>
    </submittedName>
</protein>
<gene>
    <name evidence="4" type="ORF">ACE3NQ_11755</name>
</gene>
<dbReference type="InterPro" id="IPR002347">
    <property type="entry name" value="SDR_fam"/>
</dbReference>
<dbReference type="Pfam" id="PF00106">
    <property type="entry name" value="adh_short"/>
    <property type="match status" value="1"/>
</dbReference>
<dbReference type="RefSeq" id="WP_375533069.1">
    <property type="nucleotide sequence ID" value="NZ_JBHIRX010000004.1"/>
</dbReference>
<evidence type="ECO:0000313" key="4">
    <source>
        <dbReference type="EMBL" id="MFB5681588.1"/>
    </source>
</evidence>
<dbReference type="Gene3D" id="3.40.50.720">
    <property type="entry name" value="NAD(P)-binding Rossmann-like Domain"/>
    <property type="match status" value="1"/>
</dbReference>
<dbReference type="PANTHER" id="PTHR42760:SF133">
    <property type="entry name" value="3-OXOACYL-[ACYL-CARRIER-PROTEIN] REDUCTASE"/>
    <property type="match status" value="1"/>
</dbReference>
<keyword evidence="5" id="KW-1185">Reference proteome</keyword>
<reference evidence="4 5" key="1">
    <citation type="submission" date="2024-09" db="EMBL/GenBank/DDBJ databases">
        <authorList>
            <person name="Ruan L."/>
        </authorList>
    </citation>
    <scope>NUCLEOTIDE SEQUENCE [LARGE SCALE GENOMIC DNA]</scope>
    <source>
        <strain evidence="4 5">D33</strain>
    </source>
</reference>
<dbReference type="PRINTS" id="PR00080">
    <property type="entry name" value="SDRFAMILY"/>
</dbReference>
<keyword evidence="2" id="KW-0560">Oxidoreductase</keyword>
<organism evidence="4 5">
    <name type="scientific">Paenibacillus terreus</name>
    <dbReference type="NCBI Taxonomy" id="1387834"/>
    <lineage>
        <taxon>Bacteria</taxon>
        <taxon>Bacillati</taxon>
        <taxon>Bacillota</taxon>
        <taxon>Bacilli</taxon>
        <taxon>Bacillales</taxon>
        <taxon>Paenibacillaceae</taxon>
        <taxon>Paenibacillus</taxon>
    </lineage>
</organism>